<dbReference type="InterPro" id="IPR036397">
    <property type="entry name" value="RNaseH_sf"/>
</dbReference>
<dbReference type="GO" id="GO:0015074">
    <property type="term" value="P:DNA integration"/>
    <property type="evidence" value="ECO:0007669"/>
    <property type="project" value="InterPro"/>
</dbReference>
<dbReference type="InterPro" id="IPR009057">
    <property type="entry name" value="Homeodomain-like_sf"/>
</dbReference>
<accession>A0A066UB35</accession>
<dbReference type="PANTHER" id="PTHR35004:SF7">
    <property type="entry name" value="INTEGRASE PROTEIN"/>
    <property type="match status" value="1"/>
</dbReference>
<dbReference type="Pfam" id="PF13551">
    <property type="entry name" value="HTH_29"/>
    <property type="match status" value="1"/>
</dbReference>
<evidence type="ECO:0000313" key="4">
    <source>
        <dbReference type="Proteomes" id="UP000027345"/>
    </source>
</evidence>
<dbReference type="Pfam" id="PF00665">
    <property type="entry name" value="rve"/>
    <property type="match status" value="1"/>
</dbReference>
<feature type="region of interest" description="Disordered" evidence="1">
    <location>
        <begin position="290"/>
        <end position="322"/>
    </location>
</feature>
<dbReference type="RefSeq" id="WP_235190849.1">
    <property type="nucleotide sequence ID" value="NZ_JMQI01000028.1"/>
</dbReference>
<dbReference type="NCBIfam" id="NF033577">
    <property type="entry name" value="transpos_IS481"/>
    <property type="match status" value="1"/>
</dbReference>
<dbReference type="GO" id="GO:0003676">
    <property type="term" value="F:nucleic acid binding"/>
    <property type="evidence" value="ECO:0007669"/>
    <property type="project" value="InterPro"/>
</dbReference>
<dbReference type="SUPFAM" id="SSF53098">
    <property type="entry name" value="Ribonuclease H-like"/>
    <property type="match status" value="1"/>
</dbReference>
<dbReference type="InterPro" id="IPR047656">
    <property type="entry name" value="IS481-like_transpos"/>
</dbReference>
<organism evidence="3 4">
    <name type="scientific">Amycolatopsis rifamycinica</name>
    <dbReference type="NCBI Taxonomy" id="287986"/>
    <lineage>
        <taxon>Bacteria</taxon>
        <taxon>Bacillati</taxon>
        <taxon>Actinomycetota</taxon>
        <taxon>Actinomycetes</taxon>
        <taxon>Pseudonocardiales</taxon>
        <taxon>Pseudonocardiaceae</taxon>
        <taxon>Amycolatopsis</taxon>
    </lineage>
</organism>
<dbReference type="SUPFAM" id="SSF46689">
    <property type="entry name" value="Homeodomain-like"/>
    <property type="match status" value="1"/>
</dbReference>
<evidence type="ECO:0000259" key="2">
    <source>
        <dbReference type="PROSITE" id="PS50994"/>
    </source>
</evidence>
<dbReference type="AlphaFoldDB" id="A0A066UB35"/>
<evidence type="ECO:0000313" key="3">
    <source>
        <dbReference type="EMBL" id="KDN21329.1"/>
    </source>
</evidence>
<dbReference type="STRING" id="287986.DV20_15680"/>
<dbReference type="InterPro" id="IPR001584">
    <property type="entry name" value="Integrase_cat-core"/>
</dbReference>
<evidence type="ECO:0000256" key="1">
    <source>
        <dbReference type="SAM" id="MobiDB-lite"/>
    </source>
</evidence>
<dbReference type="PANTHER" id="PTHR35004">
    <property type="entry name" value="TRANSPOSASE RV3428C-RELATED"/>
    <property type="match status" value="1"/>
</dbReference>
<dbReference type="EMBL" id="JMQI01000028">
    <property type="protein sequence ID" value="KDN21329.1"/>
    <property type="molecule type" value="Genomic_DNA"/>
</dbReference>
<proteinExistence type="predicted"/>
<feature type="domain" description="Integrase catalytic" evidence="2">
    <location>
        <begin position="140"/>
        <end position="306"/>
    </location>
</feature>
<keyword evidence="4" id="KW-1185">Reference proteome</keyword>
<dbReference type="Proteomes" id="UP000027345">
    <property type="component" value="Unassembled WGS sequence"/>
</dbReference>
<sequence>MGRAGFSMDPEFVAAVARVAHGEKINVARFCHEHGLSRDTFYKYLARFRAEGADGFTRRSTAPHHHPTAVGASVAEAVLRARKELAEAGLDNGPISIRWRLQDTGTRPVPSRASIHRILRTHGQIVPQPRKRPKTRRRFTYADPNGCWQIDGMEHYLADGTKVCIIQILDDHSRLDVGTHAATGETTADTWAALQQAFAGYGLPVKILSDNGLAFTGKHRGRMVELERHLAGLGITSIAATPHHPQTCGKNERGHQTLQKWLAARPPADTLTDLQELLEQYRQIYNNRRHQSLGGDTPQQRYDTRAKAAPATGPRRLSGMSTRPVSATGVIAFSGCSIVLGRGWARRTATVYWQGDRVTVMIDDTVARQLTLDRSVRYQRLTNQKLSEKS</sequence>
<protein>
    <recommendedName>
        <fullName evidence="2">Integrase catalytic domain-containing protein</fullName>
    </recommendedName>
</protein>
<reference evidence="3 4" key="1">
    <citation type="submission" date="2014-05" db="EMBL/GenBank/DDBJ databases">
        <title>Draft genome sequence of Amycolatopsis rifamycinica DSM 46095.</title>
        <authorList>
            <person name="Lal R."/>
            <person name="Saxena A."/>
            <person name="Kumari R."/>
            <person name="Mukherjee U."/>
            <person name="Singh P."/>
            <person name="Sangwan N."/>
            <person name="Mahato N.K."/>
        </authorList>
    </citation>
    <scope>NUCLEOTIDE SEQUENCE [LARGE SCALE GENOMIC DNA]</scope>
    <source>
        <strain evidence="3 4">DSM 46095</strain>
    </source>
</reference>
<dbReference type="InterPro" id="IPR012337">
    <property type="entry name" value="RNaseH-like_sf"/>
</dbReference>
<gene>
    <name evidence="3" type="ORF">DV20_15680</name>
</gene>
<dbReference type="Gene3D" id="3.30.420.10">
    <property type="entry name" value="Ribonuclease H-like superfamily/Ribonuclease H"/>
    <property type="match status" value="1"/>
</dbReference>
<dbReference type="PROSITE" id="PS50994">
    <property type="entry name" value="INTEGRASE"/>
    <property type="match status" value="1"/>
</dbReference>
<comment type="caution">
    <text evidence="3">The sequence shown here is derived from an EMBL/GenBank/DDBJ whole genome shotgun (WGS) entry which is preliminary data.</text>
</comment>
<dbReference type="eggNOG" id="COG2801">
    <property type="taxonomic scope" value="Bacteria"/>
</dbReference>
<name>A0A066UB35_9PSEU</name>